<evidence type="ECO:0000256" key="2">
    <source>
        <dbReference type="ARBA" id="ARBA00022692"/>
    </source>
</evidence>
<evidence type="ECO:0000259" key="7">
    <source>
        <dbReference type="Pfam" id="PF07291"/>
    </source>
</evidence>
<feature type="signal peptide" evidence="6">
    <location>
        <begin position="1"/>
        <end position="25"/>
    </location>
</feature>
<keyword evidence="9" id="KW-1185">Reference proteome</keyword>
<evidence type="ECO:0000256" key="5">
    <source>
        <dbReference type="SAM" id="Phobius"/>
    </source>
</evidence>
<gene>
    <name evidence="8" type="ORF">GNZ18_05620</name>
</gene>
<feature type="domain" description="Methylamine utilisation protein MauE" evidence="7">
    <location>
        <begin position="8"/>
        <end position="136"/>
    </location>
</feature>
<keyword evidence="3 5" id="KW-1133">Transmembrane helix</keyword>
<evidence type="ECO:0000256" key="3">
    <source>
        <dbReference type="ARBA" id="ARBA00022989"/>
    </source>
</evidence>
<dbReference type="RefSeq" id="WP_156215025.1">
    <property type="nucleotide sequence ID" value="NZ_WOFH01000002.1"/>
</dbReference>
<keyword evidence="6" id="KW-0732">Signal</keyword>
<organism evidence="8 9">
    <name type="scientific">Actinomadura litoris</name>
    <dbReference type="NCBI Taxonomy" id="2678616"/>
    <lineage>
        <taxon>Bacteria</taxon>
        <taxon>Bacillati</taxon>
        <taxon>Actinomycetota</taxon>
        <taxon>Actinomycetes</taxon>
        <taxon>Streptosporangiales</taxon>
        <taxon>Thermomonosporaceae</taxon>
        <taxon>Actinomadura</taxon>
    </lineage>
</organism>
<dbReference type="GO" id="GO:0030416">
    <property type="term" value="P:methylamine metabolic process"/>
    <property type="evidence" value="ECO:0007669"/>
    <property type="project" value="InterPro"/>
</dbReference>
<keyword evidence="2 5" id="KW-0812">Transmembrane</keyword>
<comment type="caution">
    <text evidence="8">The sequence shown here is derived from an EMBL/GenBank/DDBJ whole genome shotgun (WGS) entry which is preliminary data.</text>
</comment>
<feature type="transmembrane region" description="Helical" evidence="5">
    <location>
        <begin position="49"/>
        <end position="69"/>
    </location>
</feature>
<protein>
    <submittedName>
        <fullName evidence="8">Methylamine utilization protein MauE</fullName>
    </submittedName>
</protein>
<feature type="transmembrane region" description="Helical" evidence="5">
    <location>
        <begin position="81"/>
        <end position="98"/>
    </location>
</feature>
<evidence type="ECO:0000313" key="8">
    <source>
        <dbReference type="EMBL" id="MUN36078.1"/>
    </source>
</evidence>
<dbReference type="Proteomes" id="UP000432015">
    <property type="component" value="Unassembled WGS sequence"/>
</dbReference>
<feature type="chain" id="PRO_5029720558" evidence="6">
    <location>
        <begin position="26"/>
        <end position="176"/>
    </location>
</feature>
<dbReference type="UniPathway" id="UPA00895"/>
<feature type="transmembrane region" description="Helical" evidence="5">
    <location>
        <begin position="118"/>
        <end position="136"/>
    </location>
</feature>
<dbReference type="Pfam" id="PF07291">
    <property type="entry name" value="MauE"/>
    <property type="match status" value="1"/>
</dbReference>
<name>A0A7K1KV71_9ACTN</name>
<evidence type="ECO:0000256" key="4">
    <source>
        <dbReference type="ARBA" id="ARBA00023136"/>
    </source>
</evidence>
<evidence type="ECO:0000313" key="9">
    <source>
        <dbReference type="Proteomes" id="UP000432015"/>
    </source>
</evidence>
<proteinExistence type="predicted"/>
<dbReference type="AlphaFoldDB" id="A0A7K1KV71"/>
<keyword evidence="4 5" id="KW-0472">Membrane</keyword>
<accession>A0A7K1KV71</accession>
<feature type="transmembrane region" description="Helical" evidence="5">
    <location>
        <begin position="148"/>
        <end position="170"/>
    </location>
</feature>
<reference evidence="8 9" key="1">
    <citation type="submission" date="2019-11" db="EMBL/GenBank/DDBJ databases">
        <authorList>
            <person name="Cao P."/>
        </authorList>
    </citation>
    <scope>NUCLEOTIDE SEQUENCE [LARGE SCALE GENOMIC DNA]</scope>
    <source>
        <strain evidence="8 9">NEAU-AAG5</strain>
    </source>
</reference>
<dbReference type="GO" id="GO:0016020">
    <property type="term" value="C:membrane"/>
    <property type="evidence" value="ECO:0007669"/>
    <property type="project" value="UniProtKB-SubCell"/>
</dbReference>
<dbReference type="EMBL" id="WOFH01000002">
    <property type="protein sequence ID" value="MUN36078.1"/>
    <property type="molecule type" value="Genomic_DNA"/>
</dbReference>
<sequence length="176" mass="17061">MTALPAGIAAVAVPLVLLGSAAGHAARPDALASALRAQGVLPAGLSRPLAVLVTAVEAAAGACVAAAALRALDGTFRASSLASALLLALYALYAAYVARTRSGVPCGCSGGIGAPMTGWIAVRAAALAALALTGAARGLPGGTSGYEAPVIVTAGLGFAVILWTLPYAMIEERSPG</sequence>
<comment type="subcellular location">
    <subcellularLocation>
        <location evidence="1">Membrane</location>
        <topology evidence="1">Multi-pass membrane protein</topology>
    </subcellularLocation>
</comment>
<dbReference type="InterPro" id="IPR009908">
    <property type="entry name" value="Methylamine_util_MauE"/>
</dbReference>
<evidence type="ECO:0000256" key="1">
    <source>
        <dbReference type="ARBA" id="ARBA00004141"/>
    </source>
</evidence>
<evidence type="ECO:0000256" key="6">
    <source>
        <dbReference type="SAM" id="SignalP"/>
    </source>
</evidence>